<evidence type="ECO:0008006" key="3">
    <source>
        <dbReference type="Google" id="ProtNLM"/>
    </source>
</evidence>
<protein>
    <recommendedName>
        <fullName evidence="3">ABC transporter permease</fullName>
    </recommendedName>
</protein>
<proteinExistence type="predicted"/>
<keyword evidence="2" id="KW-1185">Reference proteome</keyword>
<dbReference type="Proteomes" id="UP001387293">
    <property type="component" value="Unassembled WGS sequence"/>
</dbReference>
<feature type="non-terminal residue" evidence="1">
    <location>
        <position position="66"/>
    </location>
</feature>
<name>A0ABU8L799_9HYPH</name>
<dbReference type="EMBL" id="JAPYKS010000088">
    <property type="protein sequence ID" value="MEI9413276.1"/>
    <property type="molecule type" value="Genomic_DNA"/>
</dbReference>
<reference evidence="1 2" key="1">
    <citation type="submission" date="2022-12" db="EMBL/GenBank/DDBJ databases">
        <authorList>
            <person name="Muema E."/>
        </authorList>
    </citation>
    <scope>NUCLEOTIDE SEQUENCE [LARGE SCALE GENOMIC DNA]</scope>
    <source>
        <strain evidence="2">1326</strain>
    </source>
</reference>
<evidence type="ECO:0000313" key="1">
    <source>
        <dbReference type="EMBL" id="MEI9413276.1"/>
    </source>
</evidence>
<gene>
    <name evidence="1" type="ORF">O7A60_31780</name>
</gene>
<evidence type="ECO:0000313" key="2">
    <source>
        <dbReference type="Proteomes" id="UP001387293"/>
    </source>
</evidence>
<sequence>MTTRSISLLRSSRLIPAIHAVLMVLVLLLSSFAGFAAELPVLTGRVVDNAGIIDAATKAALTQKLA</sequence>
<organism evidence="1 2">
    <name type="scientific">Mesorhizobium salmacidum</name>
    <dbReference type="NCBI Taxonomy" id="3015171"/>
    <lineage>
        <taxon>Bacteria</taxon>
        <taxon>Pseudomonadati</taxon>
        <taxon>Pseudomonadota</taxon>
        <taxon>Alphaproteobacteria</taxon>
        <taxon>Hyphomicrobiales</taxon>
        <taxon>Phyllobacteriaceae</taxon>
        <taxon>Mesorhizobium</taxon>
    </lineage>
</organism>
<accession>A0ABU8L799</accession>
<comment type="caution">
    <text evidence="1">The sequence shown here is derived from an EMBL/GenBank/DDBJ whole genome shotgun (WGS) entry which is preliminary data.</text>
</comment>